<accession>A0A5N6DI11</accession>
<dbReference type="GO" id="GO:0003713">
    <property type="term" value="F:transcription coactivator activity"/>
    <property type="evidence" value="ECO:0007669"/>
    <property type="project" value="InterPro"/>
</dbReference>
<dbReference type="GO" id="GO:0005634">
    <property type="term" value="C:nucleus"/>
    <property type="evidence" value="ECO:0007669"/>
    <property type="project" value="TreeGrafter"/>
</dbReference>
<reference evidence="2 3" key="1">
    <citation type="submission" date="2019-04" db="EMBL/GenBank/DDBJ databases">
        <title>Fungal friends and foes A comparative genomics study of 23 Aspergillus species from section Flavi.</title>
        <authorList>
            <consortium name="DOE Joint Genome Institute"/>
            <person name="Kjaerbolling I."/>
            <person name="Vesth T.C."/>
            <person name="Frisvad J.C."/>
            <person name="Nybo J.L."/>
            <person name="Theobald S."/>
            <person name="Kildgaard S."/>
            <person name="Petersen T.I."/>
            <person name="Kuo A."/>
            <person name="Sato A."/>
            <person name="Lyhne E.K."/>
            <person name="Kogle M.E."/>
            <person name="Wiebenga A."/>
            <person name="Kun R.S."/>
            <person name="Lubbers R.J."/>
            <person name="Makela M.R."/>
            <person name="Barry K."/>
            <person name="Chovatia M."/>
            <person name="Clum A."/>
            <person name="Daum C."/>
            <person name="Haridas S."/>
            <person name="He G."/>
            <person name="LaButti K."/>
            <person name="Lipzen A."/>
            <person name="Mondo S."/>
            <person name="Pangilinan J."/>
            <person name="Riley R."/>
            <person name="Salamov A."/>
            <person name="Simmons B.A."/>
            <person name="Magnuson J.K."/>
            <person name="Henrissat B."/>
            <person name="Mortensen U.H."/>
            <person name="Larsen T.O."/>
            <person name="De vries R.P."/>
            <person name="Grigoriev I.V."/>
            <person name="Machida M."/>
            <person name="Baker S.E."/>
            <person name="Andersen M.R."/>
        </authorList>
    </citation>
    <scope>NUCLEOTIDE SEQUENCE [LARGE SCALE GENOMIC DNA]</scope>
    <source>
        <strain evidence="2 3">CBS 117618</strain>
    </source>
</reference>
<dbReference type="Gene3D" id="2.30.29.30">
    <property type="entry name" value="Pleckstrin-homology domain (PH domain)/Phosphotyrosine-binding domain (PTB)"/>
    <property type="match status" value="1"/>
</dbReference>
<dbReference type="PANTHER" id="PTHR31606">
    <property type="entry name" value="WW DOMAIN BINDING PROTEIN 2, ISOFORM E"/>
    <property type="match status" value="1"/>
</dbReference>
<organism evidence="2 3">
    <name type="scientific">Aspergillus parasiticus</name>
    <dbReference type="NCBI Taxonomy" id="5067"/>
    <lineage>
        <taxon>Eukaryota</taxon>
        <taxon>Fungi</taxon>
        <taxon>Dikarya</taxon>
        <taxon>Ascomycota</taxon>
        <taxon>Pezizomycotina</taxon>
        <taxon>Eurotiomycetes</taxon>
        <taxon>Eurotiomycetidae</taxon>
        <taxon>Eurotiales</taxon>
        <taxon>Aspergillaceae</taxon>
        <taxon>Aspergillus</taxon>
        <taxon>Aspergillus subgen. Circumdati</taxon>
    </lineage>
</organism>
<proteinExistence type="predicted"/>
<feature type="compositionally biased region" description="Polar residues" evidence="1">
    <location>
        <begin position="176"/>
        <end position="202"/>
    </location>
</feature>
<dbReference type="InterPro" id="IPR044852">
    <property type="entry name" value="WBP2-like"/>
</dbReference>
<dbReference type="VEuPathDB" id="FungiDB:BDV34DRAFT_196986"/>
<sequence>MSINWVMLHEDEGFVRLPHEHLIYTSPPRTCLSLKPLDSYKGKDAISFQSDSGRIYLTNHRVVYIPAKKSNDFQSFSAPLLHMHDTHVSAPLFGANVWQSLVQPVPGGGIPSSLPAVLLKVTFKEGGAFDYHNKFEEIKERLRVAHENTRQSSRGVGNVDMSTVHLDQLPAYSGPVHNSTGSNHDNQHPPSNSQDSRVTSESCPMGPPPGYEEVQQQSVADELEERLRRAS</sequence>
<dbReference type="OMA" id="SNRLEDH"/>
<gene>
    <name evidence="2" type="ORF">BDV34DRAFT_196986</name>
</gene>
<dbReference type="EMBL" id="ML734977">
    <property type="protein sequence ID" value="KAB8204756.1"/>
    <property type="molecule type" value="Genomic_DNA"/>
</dbReference>
<name>A0A5N6DI11_ASPPA</name>
<feature type="region of interest" description="Disordered" evidence="1">
    <location>
        <begin position="170"/>
        <end position="231"/>
    </location>
</feature>
<evidence type="ECO:0000313" key="3">
    <source>
        <dbReference type="Proteomes" id="UP000326532"/>
    </source>
</evidence>
<protein>
    <recommendedName>
        <fullName evidence="4">GRAM domain-containing protein</fullName>
    </recommendedName>
</protein>
<dbReference type="AlphaFoldDB" id="A0A5N6DI11"/>
<dbReference type="SUPFAM" id="SSF50729">
    <property type="entry name" value="PH domain-like"/>
    <property type="match status" value="1"/>
</dbReference>
<dbReference type="CDD" id="cd13214">
    <property type="entry name" value="PH-GRAM_WBP2"/>
    <property type="match status" value="1"/>
</dbReference>
<dbReference type="Proteomes" id="UP000326532">
    <property type="component" value="Unassembled WGS sequence"/>
</dbReference>
<dbReference type="InterPro" id="IPR011993">
    <property type="entry name" value="PH-like_dom_sf"/>
</dbReference>
<evidence type="ECO:0008006" key="4">
    <source>
        <dbReference type="Google" id="ProtNLM"/>
    </source>
</evidence>
<evidence type="ECO:0000256" key="1">
    <source>
        <dbReference type="SAM" id="MobiDB-lite"/>
    </source>
</evidence>
<evidence type="ECO:0000313" key="2">
    <source>
        <dbReference type="EMBL" id="KAB8204756.1"/>
    </source>
</evidence>
<keyword evidence="3" id="KW-1185">Reference proteome</keyword>
<dbReference type="PANTHER" id="PTHR31606:SF1">
    <property type="entry name" value="WW DOMAIN BINDING PROTEIN 2, ISOFORM E"/>
    <property type="match status" value="1"/>
</dbReference>
<dbReference type="GO" id="GO:0031490">
    <property type="term" value="F:chromatin DNA binding"/>
    <property type="evidence" value="ECO:0007669"/>
    <property type="project" value="TreeGrafter"/>
</dbReference>